<comment type="similarity">
    <text evidence="2">Belongs to the G-protein coupled receptor 2 family. Mth subfamily.</text>
</comment>
<dbReference type="Gene3D" id="1.20.1070.10">
    <property type="entry name" value="Rhodopsin 7-helix transmembrane proteins"/>
    <property type="match status" value="1"/>
</dbReference>
<feature type="transmembrane region" description="Helical" evidence="8">
    <location>
        <begin position="507"/>
        <end position="527"/>
    </location>
</feature>
<dbReference type="PROSITE" id="PS50261">
    <property type="entry name" value="G_PROTEIN_RECEP_F2_4"/>
    <property type="match status" value="1"/>
</dbReference>
<sequence>MKNNHASSLLWWVELLISVFLISSQEVISTNKCCPENHVLNSDLSDCVPYSSNTSSMEFHGLRLQYKGSFSPSLLPLLSRCPIKKRFEYAILNYNRHKDVIVLKEPDGFEGFKKTEMDGSEGSVCVDVVLGYMNELEGPFLYSCSNVGVEYQGSIQKCCSIGYVVDTMYGTCVKGQQGLKYFRLPNRLVKHKGSGSSTQSYSINVLESKSRGSCQFKSSIKEVYLHGRIVFEDEEKDSEYSCIDYDSKNELMALVCNVKSSPDCSRGNICIPKCCELNEVFYSSNSRCMKVTNTSLLYKPEFYKATGVAGEREVQIQAPPTHMIHYKEFHMETLIKRECGGNLYKVNDNENIYLLEDGSLYHEGYGISSAGFCVDNFIKSIDSQSPPRFSAVKCVELESGKYSNSSNTASESFNNSISICESKMADFNAYLRIVYTACGAFSLLFLIITFLLYSILPNFRNLHGKIVMSNISAIFLTTLFLIIAYNSNRSDKFWCIWTGYSLYYSGLAMFFWMSVMCFDLCWTFVRAKIPRKGSDRLKFAIYSIIAWTIPGCFCGFIWILDSWSTELAPHVGKYNCFLSMEGARRFFYFPIFILLCFNAIMYLITIVTLWKSQRYSKKIGLTKSSGHGRKPNSESLHYSSKIKSNQRQDSERGGGRLSHTNIEIREQLILFTKLFLIMGLTWISECIHVEIHEDHQDLEDCNFYLEVFLRIIGGLNVLRGFGFFVIFICKRSIYNSFTKKYPQIIRIFTCQLYSNNPIPHRQSFSPRIEEDRVSRKHELYDETEFINVNDKKNIKIITNNVNQNVECDSSIKMA</sequence>
<dbReference type="Gene3D" id="2.170.180.11">
    <property type="entry name" value="Methuselah ectodomain, domain 2"/>
    <property type="match status" value="1"/>
</dbReference>
<dbReference type="GO" id="GO:0016020">
    <property type="term" value="C:membrane"/>
    <property type="evidence" value="ECO:0007669"/>
    <property type="project" value="UniProtKB-SubCell"/>
</dbReference>
<reference evidence="11" key="1">
    <citation type="submission" date="2014-05" db="EMBL/GenBank/DDBJ databases">
        <authorList>
            <person name="Chronopoulou M."/>
        </authorList>
    </citation>
    <scope>NUCLEOTIDE SEQUENCE</scope>
    <source>
        <tissue evidence="11">Whole organism</tissue>
    </source>
</reference>
<feature type="chain" id="PRO_5005488548" evidence="9">
    <location>
        <begin position="25"/>
        <end position="814"/>
    </location>
</feature>
<comment type="subcellular location">
    <subcellularLocation>
        <location evidence="1">Membrane</location>
        <topology evidence="1">Multi-pass membrane protein</topology>
    </subcellularLocation>
</comment>
<keyword evidence="3 8" id="KW-0812">Transmembrane</keyword>
<keyword evidence="5 8" id="KW-1133">Transmembrane helix</keyword>
<dbReference type="Pfam" id="PF00002">
    <property type="entry name" value="7tm_2"/>
    <property type="match status" value="1"/>
</dbReference>
<feature type="transmembrane region" description="Helical" evidence="8">
    <location>
        <begin position="707"/>
        <end position="729"/>
    </location>
</feature>
<dbReference type="CDD" id="cd15039">
    <property type="entry name" value="7tmB3_Methuselah-like"/>
    <property type="match status" value="1"/>
</dbReference>
<accession>A0A0K2UB30</accession>
<feature type="transmembrane region" description="Helical" evidence="8">
    <location>
        <begin position="668"/>
        <end position="687"/>
    </location>
</feature>
<dbReference type="InterPro" id="IPR023311">
    <property type="entry name" value="Methusela_ecto_dom_2"/>
</dbReference>
<evidence type="ECO:0000256" key="1">
    <source>
        <dbReference type="ARBA" id="ARBA00004141"/>
    </source>
</evidence>
<evidence type="ECO:0000256" key="9">
    <source>
        <dbReference type="SAM" id="SignalP"/>
    </source>
</evidence>
<evidence type="ECO:0000313" key="11">
    <source>
        <dbReference type="EMBL" id="CDW35434.1"/>
    </source>
</evidence>
<feature type="domain" description="G-protein coupled receptors family 2 profile 2" evidence="10">
    <location>
        <begin position="431"/>
        <end position="731"/>
    </location>
</feature>
<evidence type="ECO:0000259" key="10">
    <source>
        <dbReference type="PROSITE" id="PS50261"/>
    </source>
</evidence>
<dbReference type="InterPro" id="IPR000832">
    <property type="entry name" value="GPCR_2_secretin-like"/>
</dbReference>
<dbReference type="GO" id="GO:0004930">
    <property type="term" value="F:G protein-coupled receptor activity"/>
    <property type="evidence" value="ECO:0007669"/>
    <property type="project" value="InterPro"/>
</dbReference>
<feature type="transmembrane region" description="Helical" evidence="8">
    <location>
        <begin position="433"/>
        <end position="455"/>
    </location>
</feature>
<evidence type="ECO:0000256" key="7">
    <source>
        <dbReference type="SAM" id="MobiDB-lite"/>
    </source>
</evidence>
<dbReference type="PANTHER" id="PTHR46953">
    <property type="entry name" value="G-PROTEIN COUPLED RECEPTOR MTH-LIKE 1-RELATED"/>
    <property type="match status" value="1"/>
</dbReference>
<feature type="signal peptide" evidence="9">
    <location>
        <begin position="1"/>
        <end position="24"/>
    </location>
</feature>
<dbReference type="InterPro" id="IPR052808">
    <property type="entry name" value="GPCR_Mth-like"/>
</dbReference>
<dbReference type="OrthoDB" id="6134459at2759"/>
<dbReference type="InterPro" id="IPR017981">
    <property type="entry name" value="GPCR_2-like_7TM"/>
</dbReference>
<feature type="compositionally biased region" description="Polar residues" evidence="7">
    <location>
        <begin position="633"/>
        <end position="645"/>
    </location>
</feature>
<proteinExistence type="inferred from homology"/>
<feature type="region of interest" description="Disordered" evidence="7">
    <location>
        <begin position="622"/>
        <end position="656"/>
    </location>
</feature>
<evidence type="ECO:0000256" key="8">
    <source>
        <dbReference type="SAM" id="Phobius"/>
    </source>
</evidence>
<dbReference type="AlphaFoldDB" id="A0A0K2UB30"/>
<evidence type="ECO:0000256" key="5">
    <source>
        <dbReference type="ARBA" id="ARBA00022989"/>
    </source>
</evidence>
<keyword evidence="11" id="KW-0675">Receptor</keyword>
<evidence type="ECO:0000256" key="6">
    <source>
        <dbReference type="ARBA" id="ARBA00023136"/>
    </source>
</evidence>
<keyword evidence="6 8" id="KW-0472">Membrane</keyword>
<dbReference type="GO" id="GO:0007166">
    <property type="term" value="P:cell surface receptor signaling pathway"/>
    <property type="evidence" value="ECO:0007669"/>
    <property type="project" value="InterPro"/>
</dbReference>
<feature type="transmembrane region" description="Helical" evidence="8">
    <location>
        <begin position="539"/>
        <end position="560"/>
    </location>
</feature>
<name>A0A0K2UB30_LEPSM</name>
<feature type="non-terminal residue" evidence="11">
    <location>
        <position position="814"/>
    </location>
</feature>
<feature type="transmembrane region" description="Helical" evidence="8">
    <location>
        <begin position="587"/>
        <end position="610"/>
    </location>
</feature>
<dbReference type="PANTHER" id="PTHR46953:SF1">
    <property type="entry name" value="G-PROTEIN COUPLED RECEPTOR MTH-LIKE 1-RELATED"/>
    <property type="match status" value="1"/>
</dbReference>
<feature type="transmembrane region" description="Helical" evidence="8">
    <location>
        <begin position="467"/>
        <end position="487"/>
    </location>
</feature>
<keyword evidence="4 9" id="KW-0732">Signal</keyword>
<dbReference type="SUPFAM" id="SSF81321">
    <property type="entry name" value="Family A G protein-coupled receptor-like"/>
    <property type="match status" value="1"/>
</dbReference>
<evidence type="ECO:0000256" key="4">
    <source>
        <dbReference type="ARBA" id="ARBA00022729"/>
    </source>
</evidence>
<evidence type="ECO:0000256" key="3">
    <source>
        <dbReference type="ARBA" id="ARBA00022692"/>
    </source>
</evidence>
<organism evidence="11">
    <name type="scientific">Lepeophtheirus salmonis</name>
    <name type="common">Salmon louse</name>
    <name type="synonym">Caligus salmonis</name>
    <dbReference type="NCBI Taxonomy" id="72036"/>
    <lineage>
        <taxon>Eukaryota</taxon>
        <taxon>Metazoa</taxon>
        <taxon>Ecdysozoa</taxon>
        <taxon>Arthropoda</taxon>
        <taxon>Crustacea</taxon>
        <taxon>Multicrustacea</taxon>
        <taxon>Hexanauplia</taxon>
        <taxon>Copepoda</taxon>
        <taxon>Siphonostomatoida</taxon>
        <taxon>Caligidae</taxon>
        <taxon>Lepeophtheirus</taxon>
    </lineage>
</organism>
<protein>
    <submittedName>
        <fullName evidence="11">Gprotein coupled receptor Mth2like [Acyrthosiphon pisum]</fullName>
    </submittedName>
</protein>
<dbReference type="EMBL" id="HACA01018073">
    <property type="protein sequence ID" value="CDW35434.1"/>
    <property type="molecule type" value="Transcribed_RNA"/>
</dbReference>
<evidence type="ECO:0000256" key="2">
    <source>
        <dbReference type="ARBA" id="ARBA00008979"/>
    </source>
</evidence>